<reference evidence="1" key="1">
    <citation type="submission" date="2021-06" db="EMBL/GenBank/DDBJ databases">
        <title>Comparative genomics, transcriptomics and evolutionary studies reveal genomic signatures of adaptation to plant cell wall in hemibiotrophic fungi.</title>
        <authorList>
            <consortium name="DOE Joint Genome Institute"/>
            <person name="Baroncelli R."/>
            <person name="Diaz J.F."/>
            <person name="Benocci T."/>
            <person name="Peng M."/>
            <person name="Battaglia E."/>
            <person name="Haridas S."/>
            <person name="Andreopoulos W."/>
            <person name="Labutti K."/>
            <person name="Pangilinan J."/>
            <person name="Floch G.L."/>
            <person name="Makela M.R."/>
            <person name="Henrissat B."/>
            <person name="Grigoriev I.V."/>
            <person name="Crouch J.A."/>
            <person name="De Vries R.P."/>
            <person name="Sukno S.A."/>
            <person name="Thon M.R."/>
        </authorList>
    </citation>
    <scope>NUCLEOTIDE SEQUENCE</scope>
    <source>
        <strain evidence="1">CBS 125086</strain>
    </source>
</reference>
<evidence type="ECO:0000313" key="2">
    <source>
        <dbReference type="Proteomes" id="UP001230504"/>
    </source>
</evidence>
<gene>
    <name evidence="1" type="ORF">LY79DRAFT_545131</name>
</gene>
<comment type="caution">
    <text evidence="1">The sequence shown here is derived from an EMBL/GenBank/DDBJ whole genome shotgun (WGS) entry which is preliminary data.</text>
</comment>
<dbReference type="Proteomes" id="UP001230504">
    <property type="component" value="Unassembled WGS sequence"/>
</dbReference>
<organism evidence="1 2">
    <name type="scientific">Colletotrichum navitas</name>
    <dbReference type="NCBI Taxonomy" id="681940"/>
    <lineage>
        <taxon>Eukaryota</taxon>
        <taxon>Fungi</taxon>
        <taxon>Dikarya</taxon>
        <taxon>Ascomycota</taxon>
        <taxon>Pezizomycotina</taxon>
        <taxon>Sordariomycetes</taxon>
        <taxon>Hypocreomycetidae</taxon>
        <taxon>Glomerellales</taxon>
        <taxon>Glomerellaceae</taxon>
        <taxon>Colletotrichum</taxon>
        <taxon>Colletotrichum graminicola species complex</taxon>
    </lineage>
</organism>
<proteinExistence type="predicted"/>
<dbReference type="AlphaFoldDB" id="A0AAD8V892"/>
<protein>
    <submittedName>
        <fullName evidence="1">Uncharacterized protein</fullName>
    </submittedName>
</protein>
<name>A0AAD8V892_9PEZI</name>
<keyword evidence="2" id="KW-1185">Reference proteome</keyword>
<dbReference type="EMBL" id="JAHLJV010000013">
    <property type="protein sequence ID" value="KAK1596028.1"/>
    <property type="molecule type" value="Genomic_DNA"/>
</dbReference>
<evidence type="ECO:0000313" key="1">
    <source>
        <dbReference type="EMBL" id="KAK1596028.1"/>
    </source>
</evidence>
<dbReference type="RefSeq" id="XP_060416947.1">
    <property type="nucleotide sequence ID" value="XM_060557158.1"/>
</dbReference>
<sequence length="58" mass="6407">MGSRGETRIRARHFDVEYAACPVQRPVVSEPEMTQSAVGIGSTGAGARRLRWSFDRSL</sequence>
<dbReference type="GeneID" id="85441398"/>
<accession>A0AAD8V892</accession>